<evidence type="ECO:0000313" key="3">
    <source>
        <dbReference type="Proteomes" id="UP000756921"/>
    </source>
</evidence>
<feature type="chain" id="PRO_5040242529" description="Secreted protein" evidence="1">
    <location>
        <begin position="28"/>
        <end position="226"/>
    </location>
</feature>
<keyword evidence="3" id="KW-1185">Reference proteome</keyword>
<accession>A0A9P6GB59</accession>
<dbReference type="EMBL" id="WJXW01000013">
    <property type="protein sequence ID" value="KAF9731014.1"/>
    <property type="molecule type" value="Genomic_DNA"/>
</dbReference>
<protein>
    <recommendedName>
        <fullName evidence="4">Secreted protein</fullName>
    </recommendedName>
</protein>
<keyword evidence="1" id="KW-0732">Signal</keyword>
<evidence type="ECO:0000313" key="2">
    <source>
        <dbReference type="EMBL" id="KAF9731014.1"/>
    </source>
</evidence>
<evidence type="ECO:0008006" key="4">
    <source>
        <dbReference type="Google" id="ProtNLM"/>
    </source>
</evidence>
<evidence type="ECO:0000256" key="1">
    <source>
        <dbReference type="SAM" id="SignalP"/>
    </source>
</evidence>
<gene>
    <name evidence="2" type="ORF">PMIN01_10972</name>
</gene>
<proteinExistence type="predicted"/>
<organism evidence="2 3">
    <name type="scientific">Paraphaeosphaeria minitans</name>
    <dbReference type="NCBI Taxonomy" id="565426"/>
    <lineage>
        <taxon>Eukaryota</taxon>
        <taxon>Fungi</taxon>
        <taxon>Dikarya</taxon>
        <taxon>Ascomycota</taxon>
        <taxon>Pezizomycotina</taxon>
        <taxon>Dothideomycetes</taxon>
        <taxon>Pleosporomycetidae</taxon>
        <taxon>Pleosporales</taxon>
        <taxon>Massarineae</taxon>
        <taxon>Didymosphaeriaceae</taxon>
        <taxon>Paraphaeosphaeria</taxon>
    </lineage>
</organism>
<comment type="caution">
    <text evidence="2">The sequence shown here is derived from an EMBL/GenBank/DDBJ whole genome shotgun (WGS) entry which is preliminary data.</text>
</comment>
<feature type="signal peptide" evidence="1">
    <location>
        <begin position="1"/>
        <end position="27"/>
    </location>
</feature>
<reference evidence="2" key="1">
    <citation type="journal article" date="2020" name="Mol. Plant Microbe Interact.">
        <title>Genome Sequence of the Biocontrol Agent Coniothyrium minitans strain Conio (IMI 134523).</title>
        <authorList>
            <person name="Patel D."/>
            <person name="Shittu T.A."/>
            <person name="Baroncelli R."/>
            <person name="Muthumeenakshi S."/>
            <person name="Osborne T.H."/>
            <person name="Janganan T.K."/>
            <person name="Sreenivasaprasad S."/>
        </authorList>
    </citation>
    <scope>NUCLEOTIDE SEQUENCE</scope>
    <source>
        <strain evidence="2">Conio</strain>
    </source>
</reference>
<dbReference type="AlphaFoldDB" id="A0A9P6GB59"/>
<dbReference type="Proteomes" id="UP000756921">
    <property type="component" value="Unassembled WGS sequence"/>
</dbReference>
<name>A0A9P6GB59_9PLEO</name>
<sequence>MCKVLSCPGLSAVMPVALLCRLYAVSANDTCLIDSSTSPSTSVLPWPPSLARPSPWATRNIPLPDRPVATQSMHGALMASSNRCDLHRSHTARRPSTDDRRLSTYIAVTPPDARGTICSRYCPSTWPKRAGGGGSVGPGNFNPNFNTLRPHLSPFASPRWSFVCPAHSPQPTAMTAPPHLPALRGAAEAKRPDCSLLTAPARSMKASARRRAVLCLLKQPKTPNGR</sequence>